<dbReference type="GO" id="GO:0005509">
    <property type="term" value="F:calcium ion binding"/>
    <property type="evidence" value="ECO:0007669"/>
    <property type="project" value="InterPro"/>
</dbReference>
<dbReference type="SUPFAM" id="SSF55909">
    <property type="entry name" value="Pentein"/>
    <property type="match status" value="1"/>
</dbReference>
<dbReference type="GO" id="GO:0004668">
    <property type="term" value="F:protein-arginine deiminase activity"/>
    <property type="evidence" value="ECO:0007669"/>
    <property type="project" value="InterPro"/>
</dbReference>
<dbReference type="GO" id="GO:0005737">
    <property type="term" value="C:cytoplasm"/>
    <property type="evidence" value="ECO:0007669"/>
    <property type="project" value="InterPro"/>
</dbReference>
<keyword evidence="2" id="KW-0732">Signal</keyword>
<feature type="domain" description="Protein-arginine deiminase C-terminal" evidence="3">
    <location>
        <begin position="414"/>
        <end position="632"/>
    </location>
</feature>
<dbReference type="SUPFAM" id="SSF110083">
    <property type="entry name" value="Peptidylarginine deiminase Pad4, middle domain"/>
    <property type="match status" value="1"/>
</dbReference>
<organism evidence="4 5">
    <name type="scientific">Corynebacterium pygosceleis</name>
    <dbReference type="NCBI Taxonomy" id="2800406"/>
    <lineage>
        <taxon>Bacteria</taxon>
        <taxon>Bacillati</taxon>
        <taxon>Actinomycetota</taxon>
        <taxon>Actinomycetes</taxon>
        <taxon>Mycobacteriales</taxon>
        <taxon>Corynebacteriaceae</taxon>
        <taxon>Corynebacterium</taxon>
    </lineage>
</organism>
<dbReference type="AlphaFoldDB" id="A0A9Q4CA71"/>
<evidence type="ECO:0000259" key="3">
    <source>
        <dbReference type="Pfam" id="PF03068"/>
    </source>
</evidence>
<feature type="compositionally biased region" description="Basic and acidic residues" evidence="1">
    <location>
        <begin position="83"/>
        <end position="94"/>
    </location>
</feature>
<feature type="signal peptide" evidence="2">
    <location>
        <begin position="1"/>
        <end position="23"/>
    </location>
</feature>
<feature type="region of interest" description="Disordered" evidence="1">
    <location>
        <begin position="387"/>
        <end position="413"/>
    </location>
</feature>
<sequence>MNLRRFRAGTTLAALACSSLALTACNPVDYINSVTTVTGSSTLSSEWKALADRLTSGFSSEGSSTTPKPAPTAPPLATIVGDTNRDGRVTDTDLDNRDRANFEAGAIFLANLDDDAARCAYKAGTPRAELAACNDAADEVVNGDEDALDLARLQVKAAAKLTDAATATLDYDTGHARIFLLQDDGTWAPVTASTTLTAEQLRNGVTLGVEGLDVMRDRTAWDGRLTVTLTTTDNGSSTVDRVQLQQAPLRGHDHTEDLQTVLTLDDSFKDAAPFNARLEEALGDVELRRLPGMEVQWIQDGSEVFHTSMPGENGPHNMRMVMRVDQAEDGQNAMYQLRGPGIGVAEINVKPGTSDPSAGGNLEFLPPTPAHPGGRAIIGVRQNPDLIAEDHGHTHGGDAHAGHDHGTAEENSPTAEQLAFLAAQGYTDPLILDTSHLTVGHVDEMVHVLPADNAAGFKLLVADPGLGKKMLADLIADGHGDTQLVNYPNSTTTLTEATDEMMQRQHAVAIEVSDRNIATLKAETGLGEQDIIRYPAWYRMDLHDAYDATKIYPMASFNPNAVNGILRDRSTYLAPKTFGPDINGTDVFADHLKKEMAEAGYEVIFVDDYDYLHRGTGELHCGTNQFRSMTPWYTR</sequence>
<evidence type="ECO:0000313" key="4">
    <source>
        <dbReference type="EMBL" id="MCX7469239.1"/>
    </source>
</evidence>
<dbReference type="Pfam" id="PF03068">
    <property type="entry name" value="PAD"/>
    <property type="match status" value="2"/>
</dbReference>
<feature type="chain" id="PRO_5040436351" evidence="2">
    <location>
        <begin position="24"/>
        <end position="635"/>
    </location>
</feature>
<dbReference type="PROSITE" id="PS51257">
    <property type="entry name" value="PROKAR_LIPOPROTEIN"/>
    <property type="match status" value="1"/>
</dbReference>
<dbReference type="InterPro" id="IPR036556">
    <property type="entry name" value="PAD_central_sf"/>
</dbReference>
<proteinExistence type="predicted"/>
<feature type="compositionally biased region" description="Basic and acidic residues" evidence="1">
    <location>
        <begin position="388"/>
        <end position="408"/>
    </location>
</feature>
<dbReference type="EMBL" id="JAPMKU010000005">
    <property type="protein sequence ID" value="MCX7469239.1"/>
    <property type="molecule type" value="Genomic_DNA"/>
</dbReference>
<feature type="compositionally biased region" description="Low complexity" evidence="1">
    <location>
        <begin position="58"/>
        <end position="67"/>
    </location>
</feature>
<feature type="domain" description="Protein-arginine deiminase C-terminal" evidence="3">
    <location>
        <begin position="239"/>
        <end position="381"/>
    </location>
</feature>
<dbReference type="Gene3D" id="2.60.40.1700">
    <property type="entry name" value="Protein-arginine deiminase, central domain"/>
    <property type="match status" value="1"/>
</dbReference>
<evidence type="ECO:0000256" key="1">
    <source>
        <dbReference type="SAM" id="MobiDB-lite"/>
    </source>
</evidence>
<evidence type="ECO:0000313" key="5">
    <source>
        <dbReference type="Proteomes" id="UP001071478"/>
    </source>
</evidence>
<comment type="caution">
    <text evidence="4">The sequence shown here is derived from an EMBL/GenBank/DDBJ whole genome shotgun (WGS) entry which is preliminary data.</text>
</comment>
<dbReference type="Proteomes" id="UP001071478">
    <property type="component" value="Unassembled WGS sequence"/>
</dbReference>
<dbReference type="RefSeq" id="WP_200250640.1">
    <property type="nucleotide sequence ID" value="NZ_JAENIQ020000005.1"/>
</dbReference>
<accession>A0A9Q4CA71</accession>
<dbReference type="PANTHER" id="PTHR10837:SF8">
    <property type="entry name" value="PROTEIN-ARGININE DEIMINASE"/>
    <property type="match status" value="1"/>
</dbReference>
<dbReference type="PANTHER" id="PTHR10837">
    <property type="entry name" value="PEPTIDYLARGININE DEIMINASE"/>
    <property type="match status" value="1"/>
</dbReference>
<reference evidence="4" key="1">
    <citation type="submission" date="2022-11" db="EMBL/GenBank/DDBJ databases">
        <title>Corynebacterium sp. isolated from Penguins.</title>
        <authorList>
            <person name="Sedlar K."/>
            <person name="Svec P."/>
        </authorList>
    </citation>
    <scope>NUCLEOTIDE SEQUENCE</scope>
    <source>
        <strain evidence="4">P7374</strain>
    </source>
</reference>
<evidence type="ECO:0000256" key="2">
    <source>
        <dbReference type="SAM" id="SignalP"/>
    </source>
</evidence>
<gene>
    <name evidence="4" type="ORF">OS129_10185</name>
</gene>
<name>A0A9Q4CA71_9CORY</name>
<dbReference type="InterPro" id="IPR004303">
    <property type="entry name" value="PAD"/>
</dbReference>
<dbReference type="InterPro" id="IPR013530">
    <property type="entry name" value="PAD_C"/>
</dbReference>
<feature type="region of interest" description="Disordered" evidence="1">
    <location>
        <begin position="58"/>
        <end position="94"/>
    </location>
</feature>
<dbReference type="Gene3D" id="3.75.10.10">
    <property type="entry name" value="L-arginine/glycine Amidinotransferase, Chain A"/>
    <property type="match status" value="1"/>
</dbReference>
<protein>
    <submittedName>
        <fullName evidence="4">Protein-arginine deiminase family protein</fullName>
    </submittedName>
</protein>